<dbReference type="Proteomes" id="UP000683000">
    <property type="component" value="Unassembled WGS sequence"/>
</dbReference>
<evidence type="ECO:0000313" key="2">
    <source>
        <dbReference type="Proteomes" id="UP000683000"/>
    </source>
</evidence>
<keyword evidence="2" id="KW-1185">Reference proteome</keyword>
<reference evidence="1" key="1">
    <citation type="submission" date="2021-03" db="EMBL/GenBank/DDBJ databases">
        <title>Evolutionary innovations through gain and loss of genes in the ectomycorrhizal Boletales.</title>
        <authorList>
            <person name="Wu G."/>
            <person name="Miyauchi S."/>
            <person name="Morin E."/>
            <person name="Yang Z.-L."/>
            <person name="Xu J."/>
            <person name="Martin F.M."/>
        </authorList>
    </citation>
    <scope>NUCLEOTIDE SEQUENCE</scope>
    <source>
        <strain evidence="1">BR01</strain>
    </source>
</reference>
<accession>A0A8I2YNB8</accession>
<dbReference type="OrthoDB" id="3253684at2759"/>
<gene>
    <name evidence="1" type="ORF">JVT61DRAFT_4300</name>
</gene>
<sequence>MQRCPACFGGNMFGLPLDDGADIHVATDGNFHHRHRHSSGDCTPFHVPAYILPKAQVDLVGD</sequence>
<comment type="caution">
    <text evidence="1">The sequence shown here is derived from an EMBL/GenBank/DDBJ whole genome shotgun (WGS) entry which is preliminary data.</text>
</comment>
<dbReference type="AlphaFoldDB" id="A0A8I2YNB8"/>
<organism evidence="1 2">
    <name type="scientific">Boletus reticuloceps</name>
    <dbReference type="NCBI Taxonomy" id="495285"/>
    <lineage>
        <taxon>Eukaryota</taxon>
        <taxon>Fungi</taxon>
        <taxon>Dikarya</taxon>
        <taxon>Basidiomycota</taxon>
        <taxon>Agaricomycotina</taxon>
        <taxon>Agaricomycetes</taxon>
        <taxon>Agaricomycetidae</taxon>
        <taxon>Boletales</taxon>
        <taxon>Boletineae</taxon>
        <taxon>Boletaceae</taxon>
        <taxon>Boletoideae</taxon>
        <taxon>Boletus</taxon>
    </lineage>
</organism>
<protein>
    <submittedName>
        <fullName evidence="1">Uncharacterized protein</fullName>
    </submittedName>
</protein>
<evidence type="ECO:0000313" key="1">
    <source>
        <dbReference type="EMBL" id="KAG6374278.1"/>
    </source>
</evidence>
<name>A0A8I2YNB8_9AGAM</name>
<dbReference type="EMBL" id="JAGFBS010000018">
    <property type="protein sequence ID" value="KAG6374278.1"/>
    <property type="molecule type" value="Genomic_DNA"/>
</dbReference>
<proteinExistence type="predicted"/>